<evidence type="ECO:0000256" key="6">
    <source>
        <dbReference type="PROSITE-ProRule" id="PRU00278"/>
    </source>
</evidence>
<evidence type="ECO:0000256" key="2">
    <source>
        <dbReference type="ARBA" id="ARBA00013194"/>
    </source>
</evidence>
<dbReference type="GO" id="GO:0016853">
    <property type="term" value="F:isomerase activity"/>
    <property type="evidence" value="ECO:0007669"/>
    <property type="project" value="UniProtKB-KW"/>
</dbReference>
<dbReference type="PROSITE" id="PS50198">
    <property type="entry name" value="PPIC_PPIASE_2"/>
    <property type="match status" value="1"/>
</dbReference>
<name>A0ABR6SDX4_ANAVA</name>
<dbReference type="InterPro" id="IPR000297">
    <property type="entry name" value="PPIase_PpiC"/>
</dbReference>
<gene>
    <name evidence="8" type="ORF">GNE12_21890</name>
</gene>
<dbReference type="PANTHER" id="PTHR47245:SF1">
    <property type="entry name" value="FOLDASE PROTEIN PRSA"/>
    <property type="match status" value="1"/>
</dbReference>
<sequence>MSDLTKVFIAPEEIVNFLKKNMQLKEVYQKILFQRLILQVAEAKGITVTTEEIESEANRQRREKRLEKAADTLAWLTDHLASPEDWEMGIRDRLLSQKLANFLFADKVEAFFLQNQLEFEQVSLYQIIVNSEKLAQEIYYQIEDEEISFYEAAYLYDVDAVRRQRCGYEGKVYRFSLPVNVATVIFRTSPKQLISPLQTDQGYHLFMVEEFIPAELTGERYQEILNNMFNQWLITELNKILNSSLENQLQEY</sequence>
<proteinExistence type="predicted"/>
<dbReference type="SUPFAM" id="SSF109998">
    <property type="entry name" value="Triger factor/SurA peptide-binding domain-like"/>
    <property type="match status" value="1"/>
</dbReference>
<evidence type="ECO:0000256" key="4">
    <source>
        <dbReference type="ARBA" id="ARBA00023110"/>
    </source>
</evidence>
<organism evidence="8 9">
    <name type="scientific">Trichormus variabilis N2B</name>
    <dbReference type="NCBI Taxonomy" id="2681315"/>
    <lineage>
        <taxon>Bacteria</taxon>
        <taxon>Bacillati</taxon>
        <taxon>Cyanobacteriota</taxon>
        <taxon>Cyanophyceae</taxon>
        <taxon>Nostocales</taxon>
        <taxon>Nostocaceae</taxon>
        <taxon>Trichormus</taxon>
    </lineage>
</organism>
<dbReference type="Pfam" id="PF00639">
    <property type="entry name" value="Rotamase"/>
    <property type="match status" value="1"/>
</dbReference>
<dbReference type="EMBL" id="JACKZP010000114">
    <property type="protein sequence ID" value="MBC1304573.1"/>
    <property type="molecule type" value="Genomic_DNA"/>
</dbReference>
<dbReference type="SUPFAM" id="SSF54534">
    <property type="entry name" value="FKBP-like"/>
    <property type="match status" value="1"/>
</dbReference>
<dbReference type="EC" id="5.2.1.8" evidence="2"/>
<evidence type="ECO:0000313" key="9">
    <source>
        <dbReference type="Proteomes" id="UP000570851"/>
    </source>
</evidence>
<evidence type="ECO:0000256" key="3">
    <source>
        <dbReference type="ARBA" id="ARBA00022729"/>
    </source>
</evidence>
<comment type="catalytic activity">
    <reaction evidence="1">
        <text>[protein]-peptidylproline (omega=180) = [protein]-peptidylproline (omega=0)</text>
        <dbReference type="Rhea" id="RHEA:16237"/>
        <dbReference type="Rhea" id="RHEA-COMP:10747"/>
        <dbReference type="Rhea" id="RHEA-COMP:10748"/>
        <dbReference type="ChEBI" id="CHEBI:83833"/>
        <dbReference type="ChEBI" id="CHEBI:83834"/>
        <dbReference type="EC" id="5.2.1.8"/>
    </reaction>
</comment>
<keyword evidence="5 6" id="KW-0413">Isomerase</keyword>
<evidence type="ECO:0000256" key="1">
    <source>
        <dbReference type="ARBA" id="ARBA00000971"/>
    </source>
</evidence>
<accession>A0ABR6SDX4</accession>
<protein>
    <recommendedName>
        <fullName evidence="2">peptidylprolyl isomerase</fullName>
        <ecNumber evidence="2">5.2.1.8</ecNumber>
    </recommendedName>
</protein>
<keyword evidence="3" id="KW-0732">Signal</keyword>
<feature type="domain" description="PpiC" evidence="7">
    <location>
        <begin position="119"/>
        <end position="210"/>
    </location>
</feature>
<dbReference type="InterPro" id="IPR050245">
    <property type="entry name" value="PrsA_foldase"/>
</dbReference>
<dbReference type="InterPro" id="IPR046357">
    <property type="entry name" value="PPIase_dom_sf"/>
</dbReference>
<dbReference type="Proteomes" id="UP000570851">
    <property type="component" value="Unassembled WGS sequence"/>
</dbReference>
<evidence type="ECO:0000259" key="7">
    <source>
        <dbReference type="PROSITE" id="PS50198"/>
    </source>
</evidence>
<comment type="caution">
    <text evidence="8">The sequence shown here is derived from an EMBL/GenBank/DDBJ whole genome shotgun (WGS) entry which is preliminary data.</text>
</comment>
<reference evidence="8 9" key="1">
    <citation type="submission" date="2019-11" db="EMBL/GenBank/DDBJ databases">
        <title>Comparison of genomes from free-living endosymbiotic cyanobacteria isolated from Azolla.</title>
        <authorList>
            <person name="Thiel T."/>
            <person name="Pratte B."/>
        </authorList>
    </citation>
    <scope>NUCLEOTIDE SEQUENCE [LARGE SCALE GENOMIC DNA]</scope>
    <source>
        <strain evidence="8 9">N2B</strain>
    </source>
</reference>
<dbReference type="RefSeq" id="WP_011321062.1">
    <property type="nucleotide sequence ID" value="NZ_JACKZP010000114.1"/>
</dbReference>
<dbReference type="InterPro" id="IPR027304">
    <property type="entry name" value="Trigger_fact/SurA_dom_sf"/>
</dbReference>
<dbReference type="GeneID" id="58721950"/>
<evidence type="ECO:0000256" key="5">
    <source>
        <dbReference type="ARBA" id="ARBA00023235"/>
    </source>
</evidence>
<keyword evidence="9" id="KW-1185">Reference proteome</keyword>
<evidence type="ECO:0000313" key="8">
    <source>
        <dbReference type="EMBL" id="MBC1304573.1"/>
    </source>
</evidence>
<dbReference type="Gene3D" id="3.10.50.40">
    <property type="match status" value="1"/>
</dbReference>
<dbReference type="PANTHER" id="PTHR47245">
    <property type="entry name" value="PEPTIDYLPROLYL ISOMERASE"/>
    <property type="match status" value="1"/>
</dbReference>
<keyword evidence="4 6" id="KW-0697">Rotamase</keyword>